<evidence type="ECO:0000313" key="6">
    <source>
        <dbReference type="Proteomes" id="UP000484164"/>
    </source>
</evidence>
<protein>
    <submittedName>
        <fullName evidence="5">Ketoacyl-ACP synthase III</fullName>
    </submittedName>
</protein>
<dbReference type="SUPFAM" id="SSF53901">
    <property type="entry name" value="Thiolase-like"/>
    <property type="match status" value="1"/>
</dbReference>
<evidence type="ECO:0000259" key="3">
    <source>
        <dbReference type="Pfam" id="PF08541"/>
    </source>
</evidence>
<evidence type="ECO:0000313" key="5">
    <source>
        <dbReference type="EMBL" id="KAB2817290.1"/>
    </source>
</evidence>
<dbReference type="InterPro" id="IPR016039">
    <property type="entry name" value="Thiolase-like"/>
</dbReference>
<dbReference type="PANTHER" id="PTHR34069">
    <property type="entry name" value="3-OXOACYL-[ACYL-CARRIER-PROTEIN] SYNTHASE 3"/>
    <property type="match status" value="1"/>
</dbReference>
<comment type="caution">
    <text evidence="5">The sequence shown here is derived from an EMBL/GenBank/DDBJ whole genome shotgun (WGS) entry which is preliminary data.</text>
</comment>
<evidence type="ECO:0000259" key="4">
    <source>
        <dbReference type="Pfam" id="PF08545"/>
    </source>
</evidence>
<dbReference type="CDD" id="cd00830">
    <property type="entry name" value="KAS_III"/>
    <property type="match status" value="1"/>
</dbReference>
<keyword evidence="1" id="KW-0808">Transferase</keyword>
<dbReference type="Pfam" id="PF08545">
    <property type="entry name" value="ACP_syn_III"/>
    <property type="match status" value="1"/>
</dbReference>
<dbReference type="AlphaFoldDB" id="A0A6L3ZJH9"/>
<dbReference type="PANTHER" id="PTHR34069:SF2">
    <property type="entry name" value="BETA-KETOACYL-[ACYL-CARRIER-PROTEIN] SYNTHASE III"/>
    <property type="match status" value="1"/>
</dbReference>
<proteinExistence type="predicted"/>
<sequence length="329" mass="35848">MRNARITGTGSASPDRVVPNAYFNELLGEDVDTWLRENVQIFERRWLAEDESVADLCEKAACMAIERAGISAEDLDLIIIATDTPEYISPSTASVLQDRLGAKNAGSFDVNTACAGFVSAMDTAFKYIQADGQYQHILVIGAYAMSKYLNLHDKKTVTLFADGAGAVVLSATEEENVGQLASLQMTQGQYNEWMGIYAGGSNTPITADVVERGEHKLQFVKKFPKELNPTMWSSMAKEMAKKAGKEVKDVKMFFMTQININSIYEMLDILGLPHDRAIYIMHKNGYTGSAAIPMALNQAVEAGEIERGDLITLIGSGGGLAFAGSLVQY</sequence>
<dbReference type="OrthoDB" id="1704808at2"/>
<dbReference type="EMBL" id="WBVQ01000001">
    <property type="protein sequence ID" value="KAB2817290.1"/>
    <property type="molecule type" value="Genomic_DNA"/>
</dbReference>
<dbReference type="InterPro" id="IPR013751">
    <property type="entry name" value="ACP_syn_III_N"/>
</dbReference>
<dbReference type="NCBIfam" id="NF006829">
    <property type="entry name" value="PRK09352.1"/>
    <property type="match status" value="1"/>
</dbReference>
<feature type="domain" description="Beta-ketoacyl-[acyl-carrier-protein] synthase III N-terminal" evidence="4">
    <location>
        <begin position="108"/>
        <end position="184"/>
    </location>
</feature>
<keyword evidence="6" id="KW-1185">Reference proteome</keyword>
<gene>
    <name evidence="5" type="ORF">F8C82_02550</name>
</gene>
<keyword evidence="2" id="KW-0012">Acyltransferase</keyword>
<dbReference type="GO" id="GO:0006633">
    <property type="term" value="P:fatty acid biosynthetic process"/>
    <property type="evidence" value="ECO:0007669"/>
    <property type="project" value="InterPro"/>
</dbReference>
<organism evidence="5 6">
    <name type="scientific">Phaeocystidibacter marisrubri</name>
    <dbReference type="NCBI Taxonomy" id="1577780"/>
    <lineage>
        <taxon>Bacteria</taxon>
        <taxon>Pseudomonadati</taxon>
        <taxon>Bacteroidota</taxon>
        <taxon>Flavobacteriia</taxon>
        <taxon>Flavobacteriales</taxon>
        <taxon>Phaeocystidibacteraceae</taxon>
        <taxon>Phaeocystidibacter</taxon>
    </lineage>
</organism>
<reference evidence="5 6" key="1">
    <citation type="submission" date="2019-10" db="EMBL/GenBank/DDBJ databases">
        <title>Genome sequence of Phaeocystidibacter marisrubri JCM30614 (type strain).</title>
        <authorList>
            <person name="Bowman J.P."/>
        </authorList>
    </citation>
    <scope>NUCLEOTIDE SEQUENCE [LARGE SCALE GENOMIC DNA]</scope>
    <source>
        <strain evidence="5 6">JCM 30614</strain>
    </source>
</reference>
<dbReference type="Proteomes" id="UP000484164">
    <property type="component" value="Unassembled WGS sequence"/>
</dbReference>
<dbReference type="InterPro" id="IPR013747">
    <property type="entry name" value="ACP_syn_III_C"/>
</dbReference>
<evidence type="ECO:0000256" key="2">
    <source>
        <dbReference type="ARBA" id="ARBA00023315"/>
    </source>
</evidence>
<dbReference type="RefSeq" id="WP_151691861.1">
    <property type="nucleotide sequence ID" value="NZ_BMGX01000002.1"/>
</dbReference>
<dbReference type="GO" id="GO:0044550">
    <property type="term" value="P:secondary metabolite biosynthetic process"/>
    <property type="evidence" value="ECO:0007669"/>
    <property type="project" value="TreeGrafter"/>
</dbReference>
<dbReference type="GO" id="GO:0004315">
    <property type="term" value="F:3-oxoacyl-[acyl-carrier-protein] synthase activity"/>
    <property type="evidence" value="ECO:0007669"/>
    <property type="project" value="InterPro"/>
</dbReference>
<feature type="domain" description="Beta-ketoacyl-[acyl-carrier-protein] synthase III C-terminal" evidence="3">
    <location>
        <begin position="241"/>
        <end position="329"/>
    </location>
</feature>
<evidence type="ECO:0000256" key="1">
    <source>
        <dbReference type="ARBA" id="ARBA00022679"/>
    </source>
</evidence>
<dbReference type="Gene3D" id="3.40.47.10">
    <property type="match status" value="1"/>
</dbReference>
<accession>A0A6L3ZJH9</accession>
<dbReference type="Pfam" id="PF08541">
    <property type="entry name" value="ACP_syn_III_C"/>
    <property type="match status" value="1"/>
</dbReference>
<name>A0A6L3ZJH9_9FLAO</name>